<protein>
    <submittedName>
        <fullName evidence="5">Molybdate ABC transporter substrate-binding protein</fullName>
    </submittedName>
</protein>
<keyword evidence="2" id="KW-0479">Metal-binding</keyword>
<evidence type="ECO:0000256" key="1">
    <source>
        <dbReference type="ARBA" id="ARBA00009175"/>
    </source>
</evidence>
<dbReference type="Gene3D" id="3.40.190.10">
    <property type="entry name" value="Periplasmic binding protein-like II"/>
    <property type="match status" value="2"/>
</dbReference>
<dbReference type="InterPro" id="IPR005950">
    <property type="entry name" value="ModA"/>
</dbReference>
<sequence length="284" mass="27847">MTGRTAARTRRRTWIGGRVSRALGVALAAAATAALAACTAVDSAPESGSADGTGPGGSGAGVETELTVFAAASLVDVAERVTQAVQTQHPDLTVVISVAGSSDLVSQVVSGAPADVLVTADEATMARAVEADAVEQPAVVALNHPALVVPSGNPAQVTGLDGSLEDAVLVVCAPQVPCGSAATELAKLAGTTLAPASEELSVTDVLGKVTSGQADAGIVYATDARRAGDAVELVPVPGAADVTNRYPAAVVAGTDAPAAARAWLAVLTGETGRQILADAGFGLP</sequence>
<accession>A0ABP8EWZ0</accession>
<dbReference type="InterPro" id="IPR050682">
    <property type="entry name" value="ModA/WtpA"/>
</dbReference>
<evidence type="ECO:0000313" key="5">
    <source>
        <dbReference type="EMBL" id="GAA4288524.1"/>
    </source>
</evidence>
<dbReference type="Pfam" id="PF13531">
    <property type="entry name" value="SBP_bac_11"/>
    <property type="match status" value="1"/>
</dbReference>
<dbReference type="PANTHER" id="PTHR30632">
    <property type="entry name" value="MOLYBDATE-BINDING PERIPLASMIC PROTEIN"/>
    <property type="match status" value="1"/>
</dbReference>
<feature type="signal peptide" evidence="4">
    <location>
        <begin position="1"/>
        <end position="36"/>
    </location>
</feature>
<evidence type="ECO:0000313" key="6">
    <source>
        <dbReference type="Proteomes" id="UP001499841"/>
    </source>
</evidence>
<dbReference type="EMBL" id="BAABBA010000015">
    <property type="protein sequence ID" value="GAA4288524.1"/>
    <property type="molecule type" value="Genomic_DNA"/>
</dbReference>
<evidence type="ECO:0000256" key="4">
    <source>
        <dbReference type="SAM" id="SignalP"/>
    </source>
</evidence>
<proteinExistence type="inferred from homology"/>
<comment type="caution">
    <text evidence="5">The sequence shown here is derived from an EMBL/GenBank/DDBJ whole genome shotgun (WGS) entry which is preliminary data.</text>
</comment>
<gene>
    <name evidence="5" type="primary">modA</name>
    <name evidence="5" type="ORF">GCM10022262_28840</name>
</gene>
<dbReference type="NCBIfam" id="TIGR01256">
    <property type="entry name" value="modA"/>
    <property type="match status" value="1"/>
</dbReference>
<keyword evidence="3 4" id="KW-0732">Signal</keyword>
<dbReference type="PIRSF" id="PIRSF004846">
    <property type="entry name" value="ModA"/>
    <property type="match status" value="1"/>
</dbReference>
<dbReference type="SUPFAM" id="SSF53850">
    <property type="entry name" value="Periplasmic binding protein-like II"/>
    <property type="match status" value="1"/>
</dbReference>
<organism evidence="5 6">
    <name type="scientific">Georgenia daeguensis</name>
    <dbReference type="NCBI Taxonomy" id="908355"/>
    <lineage>
        <taxon>Bacteria</taxon>
        <taxon>Bacillati</taxon>
        <taxon>Actinomycetota</taxon>
        <taxon>Actinomycetes</taxon>
        <taxon>Micrococcales</taxon>
        <taxon>Bogoriellaceae</taxon>
        <taxon>Georgenia</taxon>
    </lineage>
</organism>
<dbReference type="Proteomes" id="UP001499841">
    <property type="component" value="Unassembled WGS sequence"/>
</dbReference>
<evidence type="ECO:0000256" key="3">
    <source>
        <dbReference type="ARBA" id="ARBA00022729"/>
    </source>
</evidence>
<reference evidence="6" key="1">
    <citation type="journal article" date="2019" name="Int. J. Syst. Evol. Microbiol.">
        <title>The Global Catalogue of Microorganisms (GCM) 10K type strain sequencing project: providing services to taxonomists for standard genome sequencing and annotation.</title>
        <authorList>
            <consortium name="The Broad Institute Genomics Platform"/>
            <consortium name="The Broad Institute Genome Sequencing Center for Infectious Disease"/>
            <person name="Wu L."/>
            <person name="Ma J."/>
        </authorList>
    </citation>
    <scope>NUCLEOTIDE SEQUENCE [LARGE SCALE GENOMIC DNA]</scope>
    <source>
        <strain evidence="6">JCM 17459</strain>
    </source>
</reference>
<feature type="chain" id="PRO_5045982119" evidence="4">
    <location>
        <begin position="37"/>
        <end position="284"/>
    </location>
</feature>
<dbReference type="RefSeq" id="WP_345042559.1">
    <property type="nucleotide sequence ID" value="NZ_BAABBA010000015.1"/>
</dbReference>
<evidence type="ECO:0000256" key="2">
    <source>
        <dbReference type="ARBA" id="ARBA00022723"/>
    </source>
</evidence>
<dbReference type="PANTHER" id="PTHR30632:SF0">
    <property type="entry name" value="SULFATE-BINDING PROTEIN"/>
    <property type="match status" value="1"/>
</dbReference>
<keyword evidence="6" id="KW-1185">Reference proteome</keyword>
<comment type="similarity">
    <text evidence="1">Belongs to the bacterial solute-binding protein ModA family.</text>
</comment>
<name>A0ABP8EWZ0_9MICO</name>